<organism evidence="2 3">
    <name type="scientific">Oryzias javanicus</name>
    <name type="common">Javanese ricefish</name>
    <name type="synonym">Aplocheilus javanicus</name>
    <dbReference type="NCBI Taxonomy" id="123683"/>
    <lineage>
        <taxon>Eukaryota</taxon>
        <taxon>Metazoa</taxon>
        <taxon>Chordata</taxon>
        <taxon>Craniata</taxon>
        <taxon>Vertebrata</taxon>
        <taxon>Euteleostomi</taxon>
        <taxon>Actinopterygii</taxon>
        <taxon>Neopterygii</taxon>
        <taxon>Teleostei</taxon>
        <taxon>Neoteleostei</taxon>
        <taxon>Acanthomorphata</taxon>
        <taxon>Ovalentaria</taxon>
        <taxon>Atherinomorphae</taxon>
        <taxon>Beloniformes</taxon>
        <taxon>Adrianichthyidae</taxon>
        <taxon>Oryziinae</taxon>
        <taxon>Oryzias</taxon>
    </lineage>
</organism>
<dbReference type="AlphaFoldDB" id="A0A437CIS3"/>
<feature type="region of interest" description="Disordered" evidence="1">
    <location>
        <begin position="47"/>
        <end position="72"/>
    </location>
</feature>
<dbReference type="EMBL" id="CM012452">
    <property type="protein sequence ID" value="RVE62586.1"/>
    <property type="molecule type" value="Genomic_DNA"/>
</dbReference>
<accession>A0A437CIS3</accession>
<sequence>MQSRNWSHVVWLVERIIHLSSRDSHSLGFLQTEPGCPPAAVASVNAAAAPRRGAQRTKQAEGKGSFRRRCSG</sequence>
<protein>
    <submittedName>
        <fullName evidence="2">Uncharacterized protein</fullName>
    </submittedName>
</protein>
<evidence type="ECO:0000313" key="2">
    <source>
        <dbReference type="EMBL" id="RVE62586.1"/>
    </source>
</evidence>
<reference evidence="2 3" key="1">
    <citation type="submission" date="2018-11" db="EMBL/GenBank/DDBJ databases">
        <authorList>
            <person name="Lopez-Roques C."/>
            <person name="Donnadieu C."/>
            <person name="Bouchez O."/>
            <person name="Klopp C."/>
            <person name="Cabau C."/>
            <person name="Zahm M."/>
        </authorList>
    </citation>
    <scope>NUCLEOTIDE SEQUENCE [LARGE SCALE GENOMIC DNA]</scope>
    <source>
        <strain evidence="2">RS831</strain>
        <tissue evidence="2">Whole body</tissue>
    </source>
</reference>
<evidence type="ECO:0000313" key="3">
    <source>
        <dbReference type="Proteomes" id="UP000283210"/>
    </source>
</evidence>
<reference evidence="2 3" key="2">
    <citation type="submission" date="2019-01" db="EMBL/GenBank/DDBJ databases">
        <title>A chromosome length genome reference of the Java medaka (oryzias javanicus).</title>
        <authorList>
            <person name="Herpin A."/>
            <person name="Takehana Y."/>
            <person name="Naruse K."/>
            <person name="Ansai S."/>
            <person name="Kawaguchi M."/>
        </authorList>
    </citation>
    <scope>NUCLEOTIDE SEQUENCE [LARGE SCALE GENOMIC DNA]</scope>
    <source>
        <strain evidence="2">RS831</strain>
        <tissue evidence="2">Whole body</tissue>
    </source>
</reference>
<evidence type="ECO:0000256" key="1">
    <source>
        <dbReference type="SAM" id="MobiDB-lite"/>
    </source>
</evidence>
<dbReference type="Proteomes" id="UP000283210">
    <property type="component" value="Chromosome 16"/>
</dbReference>
<keyword evidence="3" id="KW-1185">Reference proteome</keyword>
<gene>
    <name evidence="2" type="ORF">OJAV_G00158390</name>
</gene>
<proteinExistence type="predicted"/>
<name>A0A437CIS3_ORYJA</name>